<keyword evidence="1" id="KW-0732">Signal</keyword>
<evidence type="ECO:0008006" key="4">
    <source>
        <dbReference type="Google" id="ProtNLM"/>
    </source>
</evidence>
<reference evidence="2 3" key="1">
    <citation type="submission" date="2023-10" db="EMBL/GenBank/DDBJ databases">
        <title>Complete genome sequence of Shewanella sp. DAU334.</title>
        <authorList>
            <person name="Lee Y.-S."/>
            <person name="Jeong H.-R."/>
            <person name="Hwang E.-J."/>
            <person name="Choi Y.-L."/>
            <person name="Kim G.-D."/>
        </authorList>
    </citation>
    <scope>NUCLEOTIDE SEQUENCE [LARGE SCALE GENOMIC DNA]</scope>
    <source>
        <strain evidence="2 3">DAU334</strain>
    </source>
</reference>
<feature type="signal peptide" evidence="1">
    <location>
        <begin position="1"/>
        <end position="19"/>
    </location>
</feature>
<organism evidence="2 3">
    <name type="scientific">Shewanella youngdeokensis</name>
    <dbReference type="NCBI Taxonomy" id="2999068"/>
    <lineage>
        <taxon>Bacteria</taxon>
        <taxon>Pseudomonadati</taxon>
        <taxon>Pseudomonadota</taxon>
        <taxon>Gammaproteobacteria</taxon>
        <taxon>Alteromonadales</taxon>
        <taxon>Shewanellaceae</taxon>
        <taxon>Shewanella</taxon>
    </lineage>
</organism>
<dbReference type="EMBL" id="CP136522">
    <property type="protein sequence ID" value="WOT06634.1"/>
    <property type="molecule type" value="Genomic_DNA"/>
</dbReference>
<accession>A0ABZ0K276</accession>
<dbReference type="RefSeq" id="WP_310470908.1">
    <property type="nucleotide sequence ID" value="NZ_CP136522.1"/>
</dbReference>
<feature type="chain" id="PRO_5045898694" description="Porin" evidence="1">
    <location>
        <begin position="20"/>
        <end position="251"/>
    </location>
</feature>
<proteinExistence type="predicted"/>
<sequence length="251" mass="27713">MKKIALLLMTLAPLSMAQAEVLKQNTSVGIGYRANIGSAVEDDSNMNEYLVLKAKHKTITDWGSITIAGRMENPFGLTAEKPSGKDAAIAYKTFIDTYYNLGSTNIQFWWNEFSVSNQNIGEFTNAIGFAYAPKLGKLKAKIAVAAPYTVSHSPLRNYDGMLSAAMTRVEAAYPIAKGAVVFGMLDSNWDRKDGYRETFGYGETHGHHLVIGGNYKISQSFKIALLYHNYQSWGGYAQDGQVIETSINYVF</sequence>
<keyword evidence="3" id="KW-1185">Reference proteome</keyword>
<protein>
    <recommendedName>
        <fullName evidence="4">Porin</fullName>
    </recommendedName>
</protein>
<gene>
    <name evidence="2" type="ORF">RGE70_07710</name>
</gene>
<evidence type="ECO:0000313" key="2">
    <source>
        <dbReference type="EMBL" id="WOT06634.1"/>
    </source>
</evidence>
<evidence type="ECO:0000256" key="1">
    <source>
        <dbReference type="SAM" id="SignalP"/>
    </source>
</evidence>
<dbReference type="Proteomes" id="UP001529491">
    <property type="component" value="Chromosome"/>
</dbReference>
<evidence type="ECO:0000313" key="3">
    <source>
        <dbReference type="Proteomes" id="UP001529491"/>
    </source>
</evidence>
<name>A0ABZ0K276_9GAMM</name>